<reference evidence="2 4" key="1">
    <citation type="submission" date="2018-02" db="EMBL/GenBank/DDBJ databases">
        <title>Fusarium culmorum secondary metabolites in fungal-bacterial-plant interactions.</title>
        <authorList>
            <person name="Schmidt R."/>
        </authorList>
    </citation>
    <scope>NUCLEOTIDE SEQUENCE [LARGE SCALE GENOMIC DNA]</scope>
    <source>
        <strain evidence="2 4">PV</strain>
    </source>
</reference>
<evidence type="ECO:0000256" key="1">
    <source>
        <dbReference type="SAM" id="Phobius"/>
    </source>
</evidence>
<keyword evidence="1" id="KW-0472">Membrane</keyword>
<evidence type="ECO:0000313" key="3">
    <source>
        <dbReference type="EMBL" id="QPC60606.1"/>
    </source>
</evidence>
<reference evidence="3" key="2">
    <citation type="submission" date="2020-11" db="EMBL/GenBank/DDBJ databases">
        <title>The chromosome-scale genome resource for two endophytic Fusarium species: F. culmorum and F. pseudograminearum.</title>
        <authorList>
            <person name="Yuan Z."/>
        </authorList>
    </citation>
    <scope>NUCLEOTIDE SEQUENCE</scope>
    <source>
        <strain evidence="3">Class2-1B</strain>
    </source>
</reference>
<keyword evidence="4" id="KW-1185">Reference proteome</keyword>
<gene>
    <name evidence="2" type="ORF">FCULG_00007124</name>
    <name evidence="3" type="ORF">HYE67_002837</name>
</gene>
<keyword evidence="1" id="KW-1133">Transmembrane helix</keyword>
<accession>A0A2T4GXU1</accession>
<dbReference type="EMBL" id="CP064747">
    <property type="protein sequence ID" value="QPC60606.1"/>
    <property type="molecule type" value="Genomic_DNA"/>
</dbReference>
<proteinExistence type="predicted"/>
<dbReference type="Proteomes" id="UP000663297">
    <property type="component" value="Chromosome 1"/>
</dbReference>
<dbReference type="Proteomes" id="UP000241587">
    <property type="component" value="Unassembled WGS sequence"/>
</dbReference>
<dbReference type="EMBL" id="PVEM01000006">
    <property type="protein sequence ID" value="PTD08362.1"/>
    <property type="molecule type" value="Genomic_DNA"/>
</dbReference>
<feature type="transmembrane region" description="Helical" evidence="1">
    <location>
        <begin position="42"/>
        <end position="64"/>
    </location>
</feature>
<evidence type="ECO:0000313" key="2">
    <source>
        <dbReference type="EMBL" id="PTD08362.1"/>
    </source>
</evidence>
<evidence type="ECO:0000313" key="4">
    <source>
        <dbReference type="Proteomes" id="UP000241587"/>
    </source>
</evidence>
<organism evidence="2 4">
    <name type="scientific">Fusarium culmorum</name>
    <dbReference type="NCBI Taxonomy" id="5516"/>
    <lineage>
        <taxon>Eukaryota</taxon>
        <taxon>Fungi</taxon>
        <taxon>Dikarya</taxon>
        <taxon>Ascomycota</taxon>
        <taxon>Pezizomycotina</taxon>
        <taxon>Sordariomycetes</taxon>
        <taxon>Hypocreomycetidae</taxon>
        <taxon>Hypocreales</taxon>
        <taxon>Nectriaceae</taxon>
        <taxon>Fusarium</taxon>
    </lineage>
</organism>
<dbReference type="AlphaFoldDB" id="A0A2T4GXU1"/>
<protein>
    <submittedName>
        <fullName evidence="2">Uncharacterized protein</fullName>
    </submittedName>
</protein>
<name>A0A2T4GXU1_FUSCU</name>
<keyword evidence="1" id="KW-0812">Transmembrane</keyword>
<sequence>MVAIAWTWFTLEELPLVLLALTLTGETFLVQASGSPIHELYSYLMVIIGIVLCNYMVIYDLALVNYN</sequence>